<dbReference type="InterPro" id="IPR036388">
    <property type="entry name" value="WH-like_DNA-bd_sf"/>
</dbReference>
<dbReference type="InterPro" id="IPR036390">
    <property type="entry name" value="WH_DNA-bd_sf"/>
</dbReference>
<accession>A0A1G6Z0M4</accession>
<dbReference type="SMART" id="SM00419">
    <property type="entry name" value="HTH_CRP"/>
    <property type="match status" value="1"/>
</dbReference>
<dbReference type="STRING" id="57664.SAMN05661003_102236"/>
<dbReference type="PANTHER" id="PTHR24567:SF74">
    <property type="entry name" value="HTH-TYPE TRANSCRIPTIONAL REGULATOR ARCR"/>
    <property type="match status" value="1"/>
</dbReference>
<dbReference type="InterPro" id="IPR018490">
    <property type="entry name" value="cNMP-bd_dom_sf"/>
</dbReference>
<dbReference type="Pfam" id="PF13545">
    <property type="entry name" value="HTH_Crp_2"/>
    <property type="match status" value="1"/>
</dbReference>
<dbReference type="GO" id="GO:0003700">
    <property type="term" value="F:DNA-binding transcription factor activity"/>
    <property type="evidence" value="ECO:0007669"/>
    <property type="project" value="TreeGrafter"/>
</dbReference>
<dbReference type="Gene3D" id="1.10.10.10">
    <property type="entry name" value="Winged helix-like DNA-binding domain superfamily/Winged helix DNA-binding domain"/>
    <property type="match status" value="1"/>
</dbReference>
<dbReference type="InterPro" id="IPR012318">
    <property type="entry name" value="HTH_CRP"/>
</dbReference>
<name>A0A1G6Z0M4_9BACT</name>
<keyword evidence="1" id="KW-0805">Transcription regulation</keyword>
<dbReference type="InterPro" id="IPR050397">
    <property type="entry name" value="Env_Response_Regulators"/>
</dbReference>
<dbReference type="InterPro" id="IPR000595">
    <property type="entry name" value="cNMP-bd_dom"/>
</dbReference>
<keyword evidence="2" id="KW-0238">DNA-binding</keyword>
<evidence type="ECO:0000313" key="6">
    <source>
        <dbReference type="EMBL" id="SDD95853.1"/>
    </source>
</evidence>
<feature type="domain" description="Cyclic nucleotide-binding" evidence="4">
    <location>
        <begin position="41"/>
        <end position="109"/>
    </location>
</feature>
<dbReference type="OrthoDB" id="892842at2"/>
<keyword evidence="7" id="KW-1185">Reference proteome</keyword>
<keyword evidence="3" id="KW-0804">Transcription</keyword>
<reference evidence="7" key="1">
    <citation type="submission" date="2016-10" db="EMBL/GenBank/DDBJ databases">
        <authorList>
            <person name="Varghese N."/>
            <person name="Submissions S."/>
        </authorList>
    </citation>
    <scope>NUCLEOTIDE SEQUENCE [LARGE SCALE GENOMIC DNA]</scope>
    <source>
        <strain evidence="7">DSM 8987</strain>
    </source>
</reference>
<organism evidence="6 7">
    <name type="scientific">Desulfuromonas thiophila</name>
    <dbReference type="NCBI Taxonomy" id="57664"/>
    <lineage>
        <taxon>Bacteria</taxon>
        <taxon>Pseudomonadati</taxon>
        <taxon>Thermodesulfobacteriota</taxon>
        <taxon>Desulfuromonadia</taxon>
        <taxon>Desulfuromonadales</taxon>
        <taxon>Desulfuromonadaceae</taxon>
        <taxon>Desulfuromonas</taxon>
    </lineage>
</organism>
<dbReference type="InterPro" id="IPR014710">
    <property type="entry name" value="RmlC-like_jellyroll"/>
</dbReference>
<gene>
    <name evidence="6" type="ORF">SAMN05661003_102236</name>
</gene>
<dbReference type="SUPFAM" id="SSF46785">
    <property type="entry name" value="Winged helix' DNA-binding domain"/>
    <property type="match status" value="1"/>
</dbReference>
<dbReference type="PRINTS" id="PR00034">
    <property type="entry name" value="HTHCRP"/>
</dbReference>
<proteinExistence type="predicted"/>
<dbReference type="GO" id="GO:0003677">
    <property type="term" value="F:DNA binding"/>
    <property type="evidence" value="ECO:0007669"/>
    <property type="project" value="UniProtKB-KW"/>
</dbReference>
<dbReference type="SUPFAM" id="SSF51206">
    <property type="entry name" value="cAMP-binding domain-like"/>
    <property type="match status" value="1"/>
</dbReference>
<evidence type="ECO:0000256" key="1">
    <source>
        <dbReference type="ARBA" id="ARBA00023015"/>
    </source>
</evidence>
<dbReference type="GO" id="GO:0005829">
    <property type="term" value="C:cytosol"/>
    <property type="evidence" value="ECO:0007669"/>
    <property type="project" value="TreeGrafter"/>
</dbReference>
<dbReference type="EMBL" id="FNAQ01000002">
    <property type="protein sequence ID" value="SDD95853.1"/>
    <property type="molecule type" value="Genomic_DNA"/>
</dbReference>
<dbReference type="AlphaFoldDB" id="A0A1G6Z0M4"/>
<dbReference type="PANTHER" id="PTHR24567">
    <property type="entry name" value="CRP FAMILY TRANSCRIPTIONAL REGULATORY PROTEIN"/>
    <property type="match status" value="1"/>
</dbReference>
<evidence type="ECO:0000259" key="4">
    <source>
        <dbReference type="PROSITE" id="PS50042"/>
    </source>
</evidence>
<dbReference type="Pfam" id="PF00027">
    <property type="entry name" value="cNMP_binding"/>
    <property type="match status" value="1"/>
</dbReference>
<feature type="domain" description="HTH crp-type" evidence="5">
    <location>
        <begin position="148"/>
        <end position="216"/>
    </location>
</feature>
<evidence type="ECO:0000259" key="5">
    <source>
        <dbReference type="PROSITE" id="PS51063"/>
    </source>
</evidence>
<sequence>MTKTQAINGFLHCFFGAPDPERFAFIDRSSRLLSASRRQLLFSEGETGSTFFFLARGRVKLFRSTADGKEAVIRFIEPGEYFAEILLQLKRRYPVSAVTLEESTLLAIDAEQILSHLQQHPDAALQFIGTLSQRIKYLLGMIEQLTLSDIRQRFINYLLVLDQRQSGGAIRLPAPKGEIALLLGTTPETFSRLLGRLGQEGLIAVEGRSIRLLADFPREQNRESTSCAT</sequence>
<dbReference type="PROSITE" id="PS50042">
    <property type="entry name" value="CNMP_BINDING_3"/>
    <property type="match status" value="1"/>
</dbReference>
<evidence type="ECO:0000256" key="2">
    <source>
        <dbReference type="ARBA" id="ARBA00023125"/>
    </source>
</evidence>
<dbReference type="SMART" id="SM00100">
    <property type="entry name" value="cNMP"/>
    <property type="match status" value="1"/>
</dbReference>
<dbReference type="Gene3D" id="2.60.120.10">
    <property type="entry name" value="Jelly Rolls"/>
    <property type="match status" value="1"/>
</dbReference>
<dbReference type="RefSeq" id="WP_092076293.1">
    <property type="nucleotide sequence ID" value="NZ_CALFZY010000007.1"/>
</dbReference>
<evidence type="ECO:0000256" key="3">
    <source>
        <dbReference type="ARBA" id="ARBA00023163"/>
    </source>
</evidence>
<dbReference type="CDD" id="cd00038">
    <property type="entry name" value="CAP_ED"/>
    <property type="match status" value="1"/>
</dbReference>
<evidence type="ECO:0000313" key="7">
    <source>
        <dbReference type="Proteomes" id="UP000243205"/>
    </source>
</evidence>
<dbReference type="Proteomes" id="UP000243205">
    <property type="component" value="Unassembled WGS sequence"/>
</dbReference>
<dbReference type="PROSITE" id="PS51063">
    <property type="entry name" value="HTH_CRP_2"/>
    <property type="match status" value="1"/>
</dbReference>
<protein>
    <submittedName>
        <fullName evidence="6">Transcriptional regulator, Crp/Fnr family</fullName>
    </submittedName>
</protein>